<organism evidence="2 3">
    <name type="scientific">Tectimicrobiota bacterium</name>
    <dbReference type="NCBI Taxonomy" id="2528274"/>
    <lineage>
        <taxon>Bacteria</taxon>
        <taxon>Pseudomonadati</taxon>
        <taxon>Nitrospinota/Tectimicrobiota group</taxon>
        <taxon>Candidatus Tectimicrobiota</taxon>
    </lineage>
</organism>
<dbReference type="Pfam" id="PF13267">
    <property type="entry name" value="DUF4058"/>
    <property type="match status" value="1"/>
</dbReference>
<feature type="region of interest" description="Disordered" evidence="1">
    <location>
        <begin position="65"/>
        <end position="85"/>
    </location>
</feature>
<evidence type="ECO:0000313" key="3">
    <source>
        <dbReference type="Proteomes" id="UP000712673"/>
    </source>
</evidence>
<dbReference type="InterPro" id="IPR025132">
    <property type="entry name" value="DUF4058"/>
</dbReference>
<proteinExistence type="predicted"/>
<evidence type="ECO:0000313" key="2">
    <source>
        <dbReference type="EMBL" id="MBM3223993.1"/>
    </source>
</evidence>
<accession>A0A938B3P5</accession>
<dbReference type="EMBL" id="VGLS01000238">
    <property type="protein sequence ID" value="MBM3223993.1"/>
    <property type="molecule type" value="Genomic_DNA"/>
</dbReference>
<dbReference type="Proteomes" id="UP000712673">
    <property type="component" value="Unassembled WGS sequence"/>
</dbReference>
<protein>
    <submittedName>
        <fullName evidence="2">DUF4058 family protein</fullName>
    </submittedName>
</protein>
<gene>
    <name evidence="2" type="ORF">FJZ47_09355</name>
</gene>
<reference evidence="2" key="1">
    <citation type="submission" date="2019-03" db="EMBL/GenBank/DDBJ databases">
        <title>Lake Tanganyika Metagenome-Assembled Genomes (MAGs).</title>
        <authorList>
            <person name="Tran P."/>
        </authorList>
    </citation>
    <scope>NUCLEOTIDE SEQUENCE</scope>
    <source>
        <strain evidence="2">K_DeepCast_65m_m2_066</strain>
    </source>
</reference>
<comment type="caution">
    <text evidence="2">The sequence shown here is derived from an EMBL/GenBank/DDBJ whole genome shotgun (WGS) entry which is preliminary data.</text>
</comment>
<sequence>MPSPFPGMDPYIEAPDIWSDFHGDLAAEMRAALNRVLQPRYVARLTPHVTYEIVEVAERHHIRPDVGIWEPQPPSGSPGSPGTLSITAPVESVVEMEAPLRLYTVEVHETETLRLVTAIEILSPVNKRPSHDAYHDYQQKRRALLRSATHLLEIDLLRGGTRPPLARAVPTAPYYVTLSRADRRPYVDVWPMQLWDTLPIVPVPLLDPDPDIALDLGTLVGAIYDRGAYGRLINYDHSPPPPGLTEAEACWLHAHLGRLRSGTERGR</sequence>
<evidence type="ECO:0000256" key="1">
    <source>
        <dbReference type="SAM" id="MobiDB-lite"/>
    </source>
</evidence>
<dbReference type="AlphaFoldDB" id="A0A938B3P5"/>
<name>A0A938B3P5_UNCTE</name>